<dbReference type="PANTHER" id="PTHR44068:SF11">
    <property type="entry name" value="GERANYL DIPHOSPHATE 2-C-METHYLTRANSFERASE"/>
    <property type="match status" value="1"/>
</dbReference>
<dbReference type="SMART" id="SM00828">
    <property type="entry name" value="PKS_MT"/>
    <property type="match status" value="1"/>
</dbReference>
<proteinExistence type="predicted"/>
<keyword evidence="3" id="KW-0949">S-adenosyl-L-methionine</keyword>
<dbReference type="SUPFAM" id="SSF53335">
    <property type="entry name" value="S-adenosyl-L-methionine-dependent methyltransferases"/>
    <property type="match status" value="1"/>
</dbReference>
<name>A0A852YT48_9ACTN</name>
<dbReference type="InterPro" id="IPR050447">
    <property type="entry name" value="Erg6_SMT_methyltransf"/>
</dbReference>
<evidence type="ECO:0000313" key="6">
    <source>
        <dbReference type="Proteomes" id="UP000548304"/>
    </source>
</evidence>
<dbReference type="Pfam" id="PF08241">
    <property type="entry name" value="Methyltransf_11"/>
    <property type="match status" value="1"/>
</dbReference>
<evidence type="ECO:0000256" key="3">
    <source>
        <dbReference type="ARBA" id="ARBA00022691"/>
    </source>
</evidence>
<keyword evidence="1 5" id="KW-0489">Methyltransferase</keyword>
<keyword evidence="2 5" id="KW-0808">Transferase</keyword>
<gene>
    <name evidence="5" type="ORF">FHR84_000594</name>
</gene>
<dbReference type="InterPro" id="IPR013216">
    <property type="entry name" value="Methyltransf_11"/>
</dbReference>
<dbReference type="InterPro" id="IPR029063">
    <property type="entry name" value="SAM-dependent_MTases_sf"/>
</dbReference>
<dbReference type="PANTHER" id="PTHR44068">
    <property type="entry name" value="ZGC:194242"/>
    <property type="match status" value="1"/>
</dbReference>
<sequence>MYDDHTDPFARVWGANLHFGYWESGVADAPIAEATERMTDELLARMSCSPGEHVLDVGCGVGVPALRLARTRHVRVTGISTSAPQVAQASARAEEAGLSDEVVFHCGDAMELDFTDDAFDAAWALESLHHMSDRVRALRELRRVVRPGGSLAVADFILTGPVHGPDRHTVEAFREGGGAHSLGTIEDYVADLRQAGLDVIEALDVSTQARPSLTKHAEVFRDERHRLVPTMGEREVDRMIRTLERLDEMPQAGYVLLSAQVP</sequence>
<comment type="caution">
    <text evidence="5">The sequence shown here is derived from an EMBL/GenBank/DDBJ whole genome shotgun (WGS) entry which is preliminary data.</text>
</comment>
<reference evidence="5 6" key="1">
    <citation type="submission" date="2020-07" db="EMBL/GenBank/DDBJ databases">
        <title>Genomic Encyclopedia of Type Strains, Phase III (KMG-III): the genomes of soil and plant-associated and newly described type strains.</title>
        <authorList>
            <person name="Whitman W."/>
        </authorList>
    </citation>
    <scope>NUCLEOTIDE SEQUENCE [LARGE SCALE GENOMIC DNA]</scope>
    <source>
        <strain evidence="5 6">CECT 8576</strain>
    </source>
</reference>
<dbReference type="CDD" id="cd02440">
    <property type="entry name" value="AdoMet_MTases"/>
    <property type="match status" value="1"/>
</dbReference>
<organism evidence="5 6">
    <name type="scientific">Actinopolyspora biskrensis</name>
    <dbReference type="NCBI Taxonomy" id="1470178"/>
    <lineage>
        <taxon>Bacteria</taxon>
        <taxon>Bacillati</taxon>
        <taxon>Actinomycetota</taxon>
        <taxon>Actinomycetes</taxon>
        <taxon>Actinopolysporales</taxon>
        <taxon>Actinopolysporaceae</taxon>
        <taxon>Actinopolyspora</taxon>
    </lineage>
</organism>
<dbReference type="Gene3D" id="3.40.50.150">
    <property type="entry name" value="Vaccinia Virus protein VP39"/>
    <property type="match status" value="1"/>
</dbReference>
<dbReference type="Proteomes" id="UP000548304">
    <property type="component" value="Unassembled WGS sequence"/>
</dbReference>
<dbReference type="EMBL" id="JACBYW010000001">
    <property type="protein sequence ID" value="NYH77280.1"/>
    <property type="molecule type" value="Genomic_DNA"/>
</dbReference>
<dbReference type="AlphaFoldDB" id="A0A852YT48"/>
<dbReference type="GO" id="GO:0008757">
    <property type="term" value="F:S-adenosylmethionine-dependent methyltransferase activity"/>
    <property type="evidence" value="ECO:0007669"/>
    <property type="project" value="InterPro"/>
</dbReference>
<evidence type="ECO:0000256" key="2">
    <source>
        <dbReference type="ARBA" id="ARBA00022679"/>
    </source>
</evidence>
<keyword evidence="6" id="KW-1185">Reference proteome</keyword>
<evidence type="ECO:0000259" key="4">
    <source>
        <dbReference type="SMART" id="SM00828"/>
    </source>
</evidence>
<protein>
    <submittedName>
        <fullName evidence="5">27-O-demethylrifamycin SV methyltransferase</fullName>
        <ecNumber evidence="5">2.1.1.-</ecNumber>
    </submittedName>
</protein>
<accession>A0A852YT48</accession>
<evidence type="ECO:0000256" key="1">
    <source>
        <dbReference type="ARBA" id="ARBA00022603"/>
    </source>
</evidence>
<dbReference type="EC" id="2.1.1.-" evidence="5"/>
<evidence type="ECO:0000313" key="5">
    <source>
        <dbReference type="EMBL" id="NYH77280.1"/>
    </source>
</evidence>
<dbReference type="GO" id="GO:0032259">
    <property type="term" value="P:methylation"/>
    <property type="evidence" value="ECO:0007669"/>
    <property type="project" value="UniProtKB-KW"/>
</dbReference>
<dbReference type="RefSeq" id="WP_246300099.1">
    <property type="nucleotide sequence ID" value="NZ_JACBYW010000001.1"/>
</dbReference>
<feature type="domain" description="Polyketide synthase-like methyltransferase" evidence="4">
    <location>
        <begin position="34"/>
        <end position="262"/>
    </location>
</feature>
<dbReference type="InterPro" id="IPR020803">
    <property type="entry name" value="MeTfrase_dom"/>
</dbReference>